<sequence length="102" mass="11984">MKDMKLFYSTEEVAQHFEVAPSKIRYYEREFNLKIQTRGKNKAFTKKDIEKIGEIIALVDEDNYTLQGVKDQLKSKKVKKNDNQGVIDRLTYVKEVLVKIRG</sequence>
<dbReference type="Pfam" id="PF13411">
    <property type="entry name" value="MerR_1"/>
    <property type="match status" value="1"/>
</dbReference>
<protein>
    <submittedName>
        <fullName evidence="2">MerR family transcriptional regulator</fullName>
    </submittedName>
</protein>
<dbReference type="Gene3D" id="1.10.1660.10">
    <property type="match status" value="1"/>
</dbReference>
<dbReference type="AlphaFoldDB" id="A0A2Z4GBP2"/>
<name>A0A2Z4GBP2_9BACT</name>
<dbReference type="InterPro" id="IPR009061">
    <property type="entry name" value="DNA-bd_dom_put_sf"/>
</dbReference>
<proteinExistence type="predicted"/>
<dbReference type="SUPFAM" id="SSF46955">
    <property type="entry name" value="Putative DNA-binding domain"/>
    <property type="match status" value="1"/>
</dbReference>
<feature type="domain" description="HTH merR-type" evidence="1">
    <location>
        <begin position="8"/>
        <end position="75"/>
    </location>
</feature>
<gene>
    <name evidence="2" type="ORF">DJ013_11255</name>
</gene>
<dbReference type="RefSeq" id="WP_111371912.1">
    <property type="nucleotide sequence ID" value="NZ_CP029480.1"/>
</dbReference>
<dbReference type="OrthoDB" id="9810140at2"/>
<dbReference type="GO" id="GO:0003677">
    <property type="term" value="F:DNA binding"/>
    <property type="evidence" value="ECO:0007669"/>
    <property type="project" value="InterPro"/>
</dbReference>
<accession>A0A2Z4GBP2</accession>
<dbReference type="Proteomes" id="UP000249873">
    <property type="component" value="Chromosome"/>
</dbReference>
<dbReference type="InterPro" id="IPR000551">
    <property type="entry name" value="MerR-type_HTH_dom"/>
</dbReference>
<evidence type="ECO:0000259" key="1">
    <source>
        <dbReference type="Pfam" id="PF13411"/>
    </source>
</evidence>
<dbReference type="EMBL" id="CP029480">
    <property type="protein sequence ID" value="AWV98719.1"/>
    <property type="molecule type" value="Genomic_DNA"/>
</dbReference>
<reference evidence="2 3" key="1">
    <citation type="submission" date="2018-05" db="EMBL/GenBank/DDBJ databases">
        <title>Complete genome sequence of Arcticibacterium luteifluviistationis SM1504T, a cytophagaceae bacterium isolated from Arctic surface seawater.</title>
        <authorList>
            <person name="Li Y."/>
            <person name="Qin Q.-L."/>
        </authorList>
    </citation>
    <scope>NUCLEOTIDE SEQUENCE [LARGE SCALE GENOMIC DNA]</scope>
    <source>
        <strain evidence="2 3">SM1504</strain>
    </source>
</reference>
<dbReference type="GO" id="GO:0006355">
    <property type="term" value="P:regulation of DNA-templated transcription"/>
    <property type="evidence" value="ECO:0007669"/>
    <property type="project" value="InterPro"/>
</dbReference>
<dbReference type="KEGG" id="als:DJ013_11255"/>
<keyword evidence="3" id="KW-1185">Reference proteome</keyword>
<evidence type="ECO:0000313" key="2">
    <source>
        <dbReference type="EMBL" id="AWV98719.1"/>
    </source>
</evidence>
<organism evidence="2 3">
    <name type="scientific">Arcticibacterium luteifluviistationis</name>
    <dbReference type="NCBI Taxonomy" id="1784714"/>
    <lineage>
        <taxon>Bacteria</taxon>
        <taxon>Pseudomonadati</taxon>
        <taxon>Bacteroidota</taxon>
        <taxon>Cytophagia</taxon>
        <taxon>Cytophagales</taxon>
        <taxon>Leadbetterellaceae</taxon>
        <taxon>Arcticibacterium</taxon>
    </lineage>
</organism>
<evidence type="ECO:0000313" key="3">
    <source>
        <dbReference type="Proteomes" id="UP000249873"/>
    </source>
</evidence>